<feature type="transmembrane region" description="Helical" evidence="6">
    <location>
        <begin position="523"/>
        <end position="543"/>
    </location>
</feature>
<dbReference type="InterPro" id="IPR011701">
    <property type="entry name" value="MFS"/>
</dbReference>
<feature type="transmembrane region" description="Helical" evidence="6">
    <location>
        <begin position="261"/>
        <end position="283"/>
    </location>
</feature>
<dbReference type="FunFam" id="1.20.1250.20:FF:000401">
    <property type="entry name" value="Vesicular amine transporter"/>
    <property type="match status" value="1"/>
</dbReference>
<proteinExistence type="predicted"/>
<dbReference type="STRING" id="37001.A0A1A9WIX8"/>
<dbReference type="Proteomes" id="UP000091820">
    <property type="component" value="Unassembled WGS sequence"/>
</dbReference>
<keyword evidence="4 6" id="KW-1133">Transmembrane helix</keyword>
<dbReference type="InterPro" id="IPR050930">
    <property type="entry name" value="MFS_Vesicular_Transporter"/>
</dbReference>
<dbReference type="SUPFAM" id="SSF103473">
    <property type="entry name" value="MFS general substrate transporter"/>
    <property type="match status" value="1"/>
</dbReference>
<evidence type="ECO:0000259" key="7">
    <source>
        <dbReference type="PROSITE" id="PS50850"/>
    </source>
</evidence>
<dbReference type="InterPro" id="IPR020846">
    <property type="entry name" value="MFS_dom"/>
</dbReference>
<dbReference type="Pfam" id="PF07690">
    <property type="entry name" value="MFS_1"/>
    <property type="match status" value="1"/>
</dbReference>
<keyword evidence="5 6" id="KW-0472">Membrane</keyword>
<protein>
    <recommendedName>
        <fullName evidence="7">Major facilitator superfamily (MFS) profile domain-containing protein</fullName>
    </recommendedName>
</protein>
<keyword evidence="2" id="KW-0813">Transport</keyword>
<evidence type="ECO:0000256" key="2">
    <source>
        <dbReference type="ARBA" id="ARBA00022448"/>
    </source>
</evidence>
<evidence type="ECO:0000256" key="6">
    <source>
        <dbReference type="SAM" id="Phobius"/>
    </source>
</evidence>
<dbReference type="Gene3D" id="1.20.1250.20">
    <property type="entry name" value="MFS general substrate transporter like domains"/>
    <property type="match status" value="1"/>
</dbReference>
<feature type="transmembrane region" description="Helical" evidence="6">
    <location>
        <begin position="355"/>
        <end position="375"/>
    </location>
</feature>
<accession>A0A1A9WIX8</accession>
<feature type="transmembrane region" description="Helical" evidence="6">
    <location>
        <begin position="462"/>
        <end position="479"/>
    </location>
</feature>
<evidence type="ECO:0000256" key="5">
    <source>
        <dbReference type="ARBA" id="ARBA00023136"/>
    </source>
</evidence>
<feature type="transmembrane region" description="Helical" evidence="6">
    <location>
        <begin position="147"/>
        <end position="175"/>
    </location>
</feature>
<evidence type="ECO:0000313" key="9">
    <source>
        <dbReference type="Proteomes" id="UP000091820"/>
    </source>
</evidence>
<feature type="transmembrane region" description="Helical" evidence="6">
    <location>
        <begin position="435"/>
        <end position="455"/>
    </location>
</feature>
<sequence>MPSLESDDVYKEQDDSCAETSTAFTSKSCNELNSTQIYRNAKSKILKTFFIESINKNSYKLPPLEQDMIYFQQRYIDHKSDEFDGYKTARRNASVFSIEGADIRSAIANKNKNENLFTVASNFQRQEDKSSLGFCSFIKTCRSSSRLVLIVVTMALLLENMLLTTVVPVIPGFLFEIRHPDAVFRSFQNSSNLREASTFSVQSESNAGNYSSDENETLHFEMEKLHKELIDVTMDVGYLLASKACVQLLANPIVGPLTHRIGYSIPMFVGYTVLIVSTLMFAFGRSYLALFIARAIQGIGSSCCSVCGIAMLADRYTDDEERGKAMSIALGGLALGVLIGPPFGGVMYEFFGKSAPFVTLSILTIIVAVFQFLILQPKVQKDKHEPTTLKALIMDPYIIAVAIAIMMANIALAVIEPSVPLWMVHTFGASRWEQGMAFLPTCLFYIIATHVFGRLAYKMGRWLTALLGLIIIGVSLITMPLATSNLILIGPTACLGLGFAMVESSMMPELGYLTDIRHTAAYGSVYAIGDIAFCIAFIIGPPLSGILIKAVGFKWTLHGIAYACFLYAPFLILLKNPTKKETKTVEAQVASTNVTTISVYSPPTG</sequence>
<keyword evidence="3 6" id="KW-0812">Transmembrane</keyword>
<dbReference type="InterPro" id="IPR036259">
    <property type="entry name" value="MFS_trans_sf"/>
</dbReference>
<dbReference type="EnsemblMetazoa" id="GBRI021489-RA">
    <property type="protein sequence ID" value="GBRI021489-PA"/>
    <property type="gene ID" value="GBRI021489"/>
</dbReference>
<dbReference type="VEuPathDB" id="VectorBase:GBRI021489"/>
<feature type="domain" description="Major facilitator superfamily (MFS) profile" evidence="7">
    <location>
        <begin position="148"/>
        <end position="579"/>
    </location>
</feature>
<evidence type="ECO:0000256" key="4">
    <source>
        <dbReference type="ARBA" id="ARBA00022989"/>
    </source>
</evidence>
<keyword evidence="9" id="KW-1185">Reference proteome</keyword>
<dbReference type="GO" id="GO:0005335">
    <property type="term" value="F:serotonin:sodium:chloride symporter activity"/>
    <property type="evidence" value="ECO:0007669"/>
    <property type="project" value="TreeGrafter"/>
</dbReference>
<feature type="transmembrane region" description="Helical" evidence="6">
    <location>
        <begin position="396"/>
        <end position="415"/>
    </location>
</feature>
<dbReference type="PANTHER" id="PTHR23506:SF23">
    <property type="entry name" value="GH10249P"/>
    <property type="match status" value="1"/>
</dbReference>
<dbReference type="PROSITE" id="PS50850">
    <property type="entry name" value="MFS"/>
    <property type="match status" value="1"/>
</dbReference>
<organism evidence="8 9">
    <name type="scientific">Glossina brevipalpis</name>
    <dbReference type="NCBI Taxonomy" id="37001"/>
    <lineage>
        <taxon>Eukaryota</taxon>
        <taxon>Metazoa</taxon>
        <taxon>Ecdysozoa</taxon>
        <taxon>Arthropoda</taxon>
        <taxon>Hexapoda</taxon>
        <taxon>Insecta</taxon>
        <taxon>Pterygota</taxon>
        <taxon>Neoptera</taxon>
        <taxon>Endopterygota</taxon>
        <taxon>Diptera</taxon>
        <taxon>Brachycera</taxon>
        <taxon>Muscomorpha</taxon>
        <taxon>Hippoboscoidea</taxon>
        <taxon>Glossinidae</taxon>
        <taxon>Glossina</taxon>
    </lineage>
</organism>
<evidence type="ECO:0000313" key="8">
    <source>
        <dbReference type="EnsemblMetazoa" id="GBRI021489-PA"/>
    </source>
</evidence>
<reference evidence="8" key="2">
    <citation type="submission" date="2020-05" db="UniProtKB">
        <authorList>
            <consortium name="EnsemblMetazoa"/>
        </authorList>
    </citation>
    <scope>IDENTIFICATION</scope>
    <source>
        <strain evidence="8">IAEA</strain>
    </source>
</reference>
<comment type="subcellular location">
    <subcellularLocation>
        <location evidence="1">Membrane</location>
        <topology evidence="1">Multi-pass membrane protein</topology>
    </subcellularLocation>
</comment>
<dbReference type="AlphaFoldDB" id="A0A1A9WIX8"/>
<evidence type="ECO:0000256" key="1">
    <source>
        <dbReference type="ARBA" id="ARBA00004141"/>
    </source>
</evidence>
<feature type="transmembrane region" description="Helical" evidence="6">
    <location>
        <begin position="485"/>
        <end position="502"/>
    </location>
</feature>
<dbReference type="GO" id="GO:0015842">
    <property type="term" value="P:aminergic neurotransmitter loading into synaptic vesicle"/>
    <property type="evidence" value="ECO:0007669"/>
    <property type="project" value="TreeGrafter"/>
</dbReference>
<name>A0A1A9WIX8_9MUSC</name>
<dbReference type="PANTHER" id="PTHR23506">
    <property type="entry name" value="GH10249P"/>
    <property type="match status" value="1"/>
</dbReference>
<dbReference type="GO" id="GO:0030672">
    <property type="term" value="C:synaptic vesicle membrane"/>
    <property type="evidence" value="ECO:0007669"/>
    <property type="project" value="TreeGrafter"/>
</dbReference>
<feature type="transmembrane region" description="Helical" evidence="6">
    <location>
        <begin position="325"/>
        <end position="343"/>
    </location>
</feature>
<dbReference type="GO" id="GO:0043195">
    <property type="term" value="C:terminal bouton"/>
    <property type="evidence" value="ECO:0007669"/>
    <property type="project" value="TreeGrafter"/>
</dbReference>
<dbReference type="CDD" id="cd17384">
    <property type="entry name" value="MFS_SLC18A1_2_VAT1_2"/>
    <property type="match status" value="1"/>
</dbReference>
<feature type="transmembrane region" description="Helical" evidence="6">
    <location>
        <begin position="555"/>
        <end position="574"/>
    </location>
</feature>
<reference evidence="9" key="1">
    <citation type="submission" date="2014-03" db="EMBL/GenBank/DDBJ databases">
        <authorList>
            <person name="Aksoy S."/>
            <person name="Warren W."/>
            <person name="Wilson R.K."/>
        </authorList>
    </citation>
    <scope>NUCLEOTIDE SEQUENCE [LARGE SCALE GENOMIC DNA]</scope>
    <source>
        <strain evidence="9">IAEA</strain>
    </source>
</reference>
<evidence type="ECO:0000256" key="3">
    <source>
        <dbReference type="ARBA" id="ARBA00022692"/>
    </source>
</evidence>